<evidence type="ECO:0000256" key="4">
    <source>
        <dbReference type="ARBA" id="ARBA00022917"/>
    </source>
</evidence>
<dbReference type="GO" id="GO:0019843">
    <property type="term" value="F:rRNA binding"/>
    <property type="evidence" value="ECO:0007669"/>
    <property type="project" value="UniProtKB-UniRule"/>
</dbReference>
<dbReference type="GO" id="GO:0072344">
    <property type="term" value="P:rescue of stalled ribosome"/>
    <property type="evidence" value="ECO:0007669"/>
    <property type="project" value="UniProtKB-UniRule"/>
</dbReference>
<feature type="coiled-coil region" evidence="5">
    <location>
        <begin position="297"/>
        <end position="342"/>
    </location>
</feature>
<dbReference type="Proteomes" id="UP000070427">
    <property type="component" value="Unassembled WGS sequence"/>
</dbReference>
<feature type="coiled-coil region" evidence="5">
    <location>
        <begin position="399"/>
        <end position="426"/>
    </location>
</feature>
<comment type="function">
    <text evidence="5">Key component of the ribosome quality control system (RQC), a ribosome-associated complex that mediates the extraction of incompletely synthesized nascent chains from stalled ribosomes and their subsequent degradation. RqcH recruits Ala-charged tRNA, and with RqcP directs the elongation of stalled nascent chains on 50S ribosomal subunits, leading to non-templated C-terminal alanine extensions (Ala tail). The Ala tail promotes nascent chain degradation. May add between 1 and at least 8 Ala residues. Binds to stalled 50S ribosomal subunits.</text>
</comment>
<evidence type="ECO:0000256" key="1">
    <source>
        <dbReference type="ARBA" id="ARBA00022555"/>
    </source>
</evidence>
<dbReference type="HAMAP" id="MF_00844_B">
    <property type="entry name" value="RqcH_B"/>
    <property type="match status" value="1"/>
</dbReference>
<dbReference type="PANTHER" id="PTHR15239">
    <property type="entry name" value="NUCLEAR EXPORT MEDIATOR FACTOR NEMF"/>
    <property type="match status" value="1"/>
</dbReference>
<dbReference type="EMBL" id="LOED01000025">
    <property type="protein sequence ID" value="KXG75548.1"/>
    <property type="molecule type" value="Genomic_DNA"/>
</dbReference>
<dbReference type="SUPFAM" id="SSF46946">
    <property type="entry name" value="S13-like H2TH domain"/>
    <property type="match status" value="1"/>
</dbReference>
<dbReference type="InterPro" id="IPR043682">
    <property type="entry name" value="RqcH_bacterial"/>
</dbReference>
<organism evidence="7 8">
    <name type="scientific">Fervidicola ferrireducens</name>
    <dbReference type="NCBI Taxonomy" id="520764"/>
    <lineage>
        <taxon>Bacteria</taxon>
        <taxon>Bacillati</taxon>
        <taxon>Bacillota</taxon>
        <taxon>Clostridia</taxon>
        <taxon>Thermosediminibacterales</taxon>
        <taxon>Thermosediminibacteraceae</taxon>
        <taxon>Fervidicola</taxon>
    </lineage>
</organism>
<dbReference type="InParanoid" id="A0A140L4S3"/>
<dbReference type="FunFam" id="2.30.310.10:FF:000004">
    <property type="entry name" value="Fibronectin-binding protein A"/>
    <property type="match status" value="1"/>
</dbReference>
<evidence type="ECO:0000259" key="6">
    <source>
        <dbReference type="Pfam" id="PF05670"/>
    </source>
</evidence>
<dbReference type="GO" id="GO:1990112">
    <property type="term" value="C:RQC complex"/>
    <property type="evidence" value="ECO:0007669"/>
    <property type="project" value="TreeGrafter"/>
</dbReference>
<keyword evidence="1 5" id="KW-0820">tRNA-binding</keyword>
<dbReference type="PATRIC" id="fig|520764.3.peg.1964"/>
<dbReference type="PANTHER" id="PTHR15239:SF6">
    <property type="entry name" value="RIBOSOME QUALITY CONTROL COMPLEX SUBUNIT NEMF"/>
    <property type="match status" value="1"/>
</dbReference>
<name>A0A140L4S3_9FIRM</name>
<dbReference type="InterPro" id="IPR051608">
    <property type="entry name" value="RQC_Subunit_NEMF"/>
</dbReference>
<comment type="similarity">
    <text evidence="5">Belongs to the NEMF family.</text>
</comment>
<evidence type="ECO:0000313" key="7">
    <source>
        <dbReference type="EMBL" id="KXG75548.1"/>
    </source>
</evidence>
<proteinExistence type="inferred from homology"/>
<comment type="caution">
    <text evidence="7">The sequence shown here is derived from an EMBL/GenBank/DDBJ whole genome shotgun (WGS) entry which is preliminary data.</text>
</comment>
<dbReference type="OrthoDB" id="9766163at2"/>
<dbReference type="GO" id="GO:0000049">
    <property type="term" value="F:tRNA binding"/>
    <property type="evidence" value="ECO:0007669"/>
    <property type="project" value="UniProtKB-UniRule"/>
</dbReference>
<keyword evidence="2 5" id="KW-0699">rRNA-binding</keyword>
<dbReference type="FunCoup" id="A0A140L4S3">
    <property type="interactions" value="142"/>
</dbReference>
<dbReference type="Gene3D" id="2.30.310.10">
    <property type="entry name" value="ibrinogen binding protein from staphylococcus aureus domain"/>
    <property type="match status" value="1"/>
</dbReference>
<gene>
    <name evidence="5" type="primary">rqcH</name>
    <name evidence="7" type="ORF">AN618_18260</name>
</gene>
<dbReference type="Pfam" id="PF05670">
    <property type="entry name" value="NFACT-R_1"/>
    <property type="match status" value="1"/>
</dbReference>
<dbReference type="InterPro" id="IPR008532">
    <property type="entry name" value="NFACT_RNA-bd"/>
</dbReference>
<comment type="subunit">
    <text evidence="5">Associates with stalled 50S ribosomal subunits. Binds to RqcP.</text>
</comment>
<accession>A0A140L4S3</accession>
<evidence type="ECO:0000256" key="3">
    <source>
        <dbReference type="ARBA" id="ARBA00022884"/>
    </source>
</evidence>
<dbReference type="AlphaFoldDB" id="A0A140L4S3"/>
<evidence type="ECO:0000256" key="5">
    <source>
        <dbReference type="HAMAP-Rule" id="MF_00844"/>
    </source>
</evidence>
<evidence type="ECO:0000256" key="2">
    <source>
        <dbReference type="ARBA" id="ARBA00022730"/>
    </source>
</evidence>
<protein>
    <recommendedName>
        <fullName evidence="5">Rqc2 homolog RqcH</fullName>
        <shortName evidence="5">RqcH</shortName>
    </recommendedName>
</protein>
<feature type="domain" description="NFACT RNA-binding" evidence="6">
    <location>
        <begin position="471"/>
        <end position="560"/>
    </location>
</feature>
<dbReference type="STRING" id="520764.AN618_18260"/>
<keyword evidence="8" id="KW-1185">Reference proteome</keyword>
<keyword evidence="3 5" id="KW-0694">RNA-binding</keyword>
<reference evidence="7 8" key="1">
    <citation type="submission" date="2015-12" db="EMBL/GenBank/DDBJ databases">
        <title>Draft genome sequnece of Fervidicola ferrireducens strain Y170.</title>
        <authorList>
            <person name="Patel B.K."/>
        </authorList>
    </citation>
    <scope>NUCLEOTIDE SEQUENCE [LARGE SCALE GENOMIC DNA]</scope>
    <source>
        <strain evidence="7 8">Y170</strain>
    </source>
</reference>
<dbReference type="Gene3D" id="1.10.8.50">
    <property type="match status" value="1"/>
</dbReference>
<keyword evidence="4 5" id="KW-0648">Protein biosynthesis</keyword>
<dbReference type="Pfam" id="PF05833">
    <property type="entry name" value="NFACT_N"/>
    <property type="match status" value="1"/>
</dbReference>
<keyword evidence="5" id="KW-0175">Coiled coil</keyword>
<sequence>MPFDGIVLNAVISELKKCLIGGKIDKVYQPDKSEILLCIRRYKEEKKLLISAHPQNCRLHLTEVEKENPSSPPMFCMLLRKNLSGGKIVEIKQKDLERLVEIVVENEDEFGRTIYRTLIVEIMGKHSNIILVDDTNKIIIDSIKRIPSDINRVREILPGKKYILPPLGQRLNILDCEIQTGKKLRDIILQASEPIKVERWITEKFMGISKTVSKEILFKSGVDEKKPANELNLEEKQKIAEALVELSFDIQNSRYSPKIYFDEDTDEPVEFWIFPLSHLDKFKVISLKSANEAVDLFYSLKEKYEKLTNIKKNLRDQLEKHIKKLRQILSFQQEKLDEASDIEKFKLFGELLSAYLYKVSPGMKEINLPNFYDEGKTVSIPLDEKLSPSQNAQYYFEKYKKLRATKEKVETQMEKTLSEIKYLESELYNIEQAENLEDIEEIQKELSKYGYIKESGKKSKGEAHPSSPIKYTSSTGFTILVGKNNIQNDMITRKAKPEDIWIHVKDLPGSHVIIQTGGRPVDDETLLEGCLLAAYHSKARNGSNVAVDYTLRRYVRKPPGAKPGFVIYDHHKTIYVTPDAGIVERLKKI</sequence>
<dbReference type="GO" id="GO:0043023">
    <property type="term" value="F:ribosomal large subunit binding"/>
    <property type="evidence" value="ECO:0007669"/>
    <property type="project" value="UniProtKB-UniRule"/>
</dbReference>
<dbReference type="RefSeq" id="WP_066354137.1">
    <property type="nucleotide sequence ID" value="NZ_LOED01000025.1"/>
</dbReference>
<evidence type="ECO:0000313" key="8">
    <source>
        <dbReference type="Proteomes" id="UP000070427"/>
    </source>
</evidence>
<dbReference type="InterPro" id="IPR010979">
    <property type="entry name" value="Ribosomal_uS13-like_H2TH"/>
</dbReference>